<dbReference type="EMBL" id="JAMKFB020000024">
    <property type="protein sequence ID" value="KAL0156374.1"/>
    <property type="molecule type" value="Genomic_DNA"/>
</dbReference>
<proteinExistence type="predicted"/>
<protein>
    <submittedName>
        <fullName evidence="1">Uncharacterized protein</fullName>
    </submittedName>
</protein>
<gene>
    <name evidence="1" type="ORF">M9458_047620</name>
</gene>
<reference evidence="1 2" key="1">
    <citation type="submission" date="2024-05" db="EMBL/GenBank/DDBJ databases">
        <title>Genome sequencing and assembly of Indian major carp, Cirrhinus mrigala (Hamilton, 1822).</title>
        <authorList>
            <person name="Mohindra V."/>
            <person name="Chowdhury L.M."/>
            <person name="Lal K."/>
            <person name="Jena J.K."/>
        </authorList>
    </citation>
    <scope>NUCLEOTIDE SEQUENCE [LARGE SCALE GENOMIC DNA]</scope>
    <source>
        <strain evidence="1">CM1030</strain>
        <tissue evidence="1">Blood</tissue>
    </source>
</reference>
<organism evidence="1 2">
    <name type="scientific">Cirrhinus mrigala</name>
    <name type="common">Mrigala</name>
    <dbReference type="NCBI Taxonomy" id="683832"/>
    <lineage>
        <taxon>Eukaryota</taxon>
        <taxon>Metazoa</taxon>
        <taxon>Chordata</taxon>
        <taxon>Craniata</taxon>
        <taxon>Vertebrata</taxon>
        <taxon>Euteleostomi</taxon>
        <taxon>Actinopterygii</taxon>
        <taxon>Neopterygii</taxon>
        <taxon>Teleostei</taxon>
        <taxon>Ostariophysi</taxon>
        <taxon>Cypriniformes</taxon>
        <taxon>Cyprinidae</taxon>
        <taxon>Labeoninae</taxon>
        <taxon>Labeonini</taxon>
        <taxon>Cirrhinus</taxon>
    </lineage>
</organism>
<feature type="non-terminal residue" evidence="1">
    <location>
        <position position="59"/>
    </location>
</feature>
<dbReference type="AlphaFoldDB" id="A0ABD0N2J1"/>
<comment type="caution">
    <text evidence="1">The sequence shown here is derived from an EMBL/GenBank/DDBJ whole genome shotgun (WGS) entry which is preliminary data.</text>
</comment>
<name>A0ABD0N2J1_CIRMR</name>
<sequence length="59" mass="6739">LYIGGASESHNYPLHPYLPPEEQVFRNHRLLPQLHCGCGWGGRHLLIRPDGHQAPWKST</sequence>
<dbReference type="Proteomes" id="UP001529510">
    <property type="component" value="Unassembled WGS sequence"/>
</dbReference>
<feature type="non-terminal residue" evidence="1">
    <location>
        <position position="1"/>
    </location>
</feature>
<accession>A0ABD0N2J1</accession>
<evidence type="ECO:0000313" key="1">
    <source>
        <dbReference type="EMBL" id="KAL0156374.1"/>
    </source>
</evidence>
<evidence type="ECO:0000313" key="2">
    <source>
        <dbReference type="Proteomes" id="UP001529510"/>
    </source>
</evidence>
<keyword evidence="2" id="KW-1185">Reference proteome</keyword>